<protein>
    <recommendedName>
        <fullName evidence="2">histidine kinase</fullName>
        <ecNumber evidence="2">2.7.13.3</ecNumber>
    </recommendedName>
</protein>
<gene>
    <name evidence="10" type="ORF">JCR33_02770</name>
</gene>
<proteinExistence type="predicted"/>
<keyword evidence="8" id="KW-1133">Transmembrane helix</keyword>
<keyword evidence="11" id="KW-1185">Reference proteome</keyword>
<dbReference type="GO" id="GO:0004673">
    <property type="term" value="F:protein histidine kinase activity"/>
    <property type="evidence" value="ECO:0007669"/>
    <property type="project" value="UniProtKB-EC"/>
</dbReference>
<comment type="catalytic activity">
    <reaction evidence="1">
        <text>ATP + protein L-histidine = ADP + protein N-phospho-L-histidine.</text>
        <dbReference type="EC" id="2.7.13.3"/>
    </reaction>
</comment>
<feature type="transmembrane region" description="Helical" evidence="8">
    <location>
        <begin position="46"/>
        <end position="70"/>
    </location>
</feature>
<dbReference type="Gene3D" id="3.30.565.10">
    <property type="entry name" value="Histidine kinase-like ATPase, C-terminal domain"/>
    <property type="match status" value="1"/>
</dbReference>
<evidence type="ECO:0000259" key="9">
    <source>
        <dbReference type="SMART" id="SM00911"/>
    </source>
</evidence>
<dbReference type="AlphaFoldDB" id="A0A934ILI8"/>
<dbReference type="SUPFAM" id="SSF55785">
    <property type="entry name" value="PYP-like sensor domain (PAS domain)"/>
    <property type="match status" value="2"/>
</dbReference>
<dbReference type="GO" id="GO:0005524">
    <property type="term" value="F:ATP binding"/>
    <property type="evidence" value="ECO:0007669"/>
    <property type="project" value="UniProtKB-KW"/>
</dbReference>
<keyword evidence="5" id="KW-0547">Nucleotide-binding</keyword>
<comment type="caution">
    <text evidence="10">The sequence shown here is derived from an EMBL/GenBank/DDBJ whole genome shotgun (WGS) entry which is preliminary data.</text>
</comment>
<evidence type="ECO:0000256" key="1">
    <source>
        <dbReference type="ARBA" id="ARBA00000085"/>
    </source>
</evidence>
<keyword evidence="6" id="KW-0418">Kinase</keyword>
<evidence type="ECO:0000256" key="5">
    <source>
        <dbReference type="ARBA" id="ARBA00022741"/>
    </source>
</evidence>
<organism evidence="10 11">
    <name type="scientific">Acuticoccus mangrovi</name>
    <dbReference type="NCBI Taxonomy" id="2796142"/>
    <lineage>
        <taxon>Bacteria</taxon>
        <taxon>Pseudomonadati</taxon>
        <taxon>Pseudomonadota</taxon>
        <taxon>Alphaproteobacteria</taxon>
        <taxon>Hyphomicrobiales</taxon>
        <taxon>Amorphaceae</taxon>
        <taxon>Acuticoccus</taxon>
    </lineage>
</organism>
<keyword evidence="3" id="KW-0597">Phosphoprotein</keyword>
<evidence type="ECO:0000256" key="2">
    <source>
        <dbReference type="ARBA" id="ARBA00012438"/>
    </source>
</evidence>
<dbReference type="EC" id="2.7.13.3" evidence="2"/>
<dbReference type="InterPro" id="IPR013656">
    <property type="entry name" value="PAS_4"/>
</dbReference>
<evidence type="ECO:0000256" key="6">
    <source>
        <dbReference type="ARBA" id="ARBA00022777"/>
    </source>
</evidence>
<feature type="transmembrane region" description="Helical" evidence="8">
    <location>
        <begin position="6"/>
        <end position="34"/>
    </location>
</feature>
<evidence type="ECO:0000313" key="11">
    <source>
        <dbReference type="Proteomes" id="UP000609531"/>
    </source>
</evidence>
<dbReference type="PANTHER" id="PTHR41523:SF8">
    <property type="entry name" value="ETHYLENE RESPONSE SENSOR PROTEIN"/>
    <property type="match status" value="1"/>
</dbReference>
<dbReference type="Proteomes" id="UP000609531">
    <property type="component" value="Unassembled WGS sequence"/>
</dbReference>
<dbReference type="Gene3D" id="3.30.450.20">
    <property type="entry name" value="PAS domain"/>
    <property type="match status" value="2"/>
</dbReference>
<dbReference type="Pfam" id="PF08448">
    <property type="entry name" value="PAS_4"/>
    <property type="match status" value="2"/>
</dbReference>
<evidence type="ECO:0000256" key="3">
    <source>
        <dbReference type="ARBA" id="ARBA00022553"/>
    </source>
</evidence>
<keyword evidence="7" id="KW-0067">ATP-binding</keyword>
<name>A0A934ILI8_9HYPH</name>
<keyword evidence="8" id="KW-0472">Membrane</keyword>
<dbReference type="Pfam" id="PF07536">
    <property type="entry name" value="HWE_HK"/>
    <property type="match status" value="1"/>
</dbReference>
<dbReference type="InterPro" id="IPR011102">
    <property type="entry name" value="Sig_transdc_His_kinase_HWE"/>
</dbReference>
<dbReference type="InterPro" id="IPR035965">
    <property type="entry name" value="PAS-like_dom_sf"/>
</dbReference>
<evidence type="ECO:0000256" key="7">
    <source>
        <dbReference type="ARBA" id="ARBA00022840"/>
    </source>
</evidence>
<accession>A0A934ILI8</accession>
<keyword evidence="8" id="KW-0812">Transmembrane</keyword>
<reference evidence="10" key="1">
    <citation type="submission" date="2020-12" db="EMBL/GenBank/DDBJ databases">
        <title>Bacterial taxonomy.</title>
        <authorList>
            <person name="Pan X."/>
        </authorList>
    </citation>
    <scope>NUCLEOTIDE SEQUENCE</scope>
    <source>
        <strain evidence="10">B2012</strain>
    </source>
</reference>
<dbReference type="SMART" id="SM00911">
    <property type="entry name" value="HWE_HK"/>
    <property type="match status" value="1"/>
</dbReference>
<evidence type="ECO:0000313" key="10">
    <source>
        <dbReference type="EMBL" id="MBJ3774591.1"/>
    </source>
</evidence>
<feature type="domain" description="Signal transduction histidine kinase HWE region" evidence="9">
    <location>
        <begin position="370"/>
        <end position="452"/>
    </location>
</feature>
<dbReference type="InterPro" id="IPR036890">
    <property type="entry name" value="HATPase_C_sf"/>
</dbReference>
<dbReference type="PANTHER" id="PTHR41523">
    <property type="entry name" value="TWO-COMPONENT SYSTEM SENSOR PROTEIN"/>
    <property type="match status" value="1"/>
</dbReference>
<evidence type="ECO:0000256" key="8">
    <source>
        <dbReference type="SAM" id="Phobius"/>
    </source>
</evidence>
<dbReference type="EMBL" id="JAEKJA010000001">
    <property type="protein sequence ID" value="MBJ3774591.1"/>
    <property type="molecule type" value="Genomic_DNA"/>
</dbReference>
<sequence length="574" mass="63105">MPWAIAFILIAVGIVATANKMRLVCLLGALVLVIDALPQLAGQGSLATAAQSVAVVCVILAVLVTGVMLAERFFAPALPARRAAARAKARELRVSEVKRRRLSGLLRREHRRLETVNEMHRYFELATRNSQITVFYQNADLRYEWIVNPRSALTPSHAIGRTDDVLPEAIRPMVIGHKRRALTTSSTQTFEIEVPGEEERSWFRIDVVPISHNGDEPVGLVCTAIDITRSKRLDMMRTDLSRRLAETLQRFNLALRSERITVFSQDLSLRYTWANSDETQVGSIIGRTDEEILSPQDLDPIVSLKRGVIETKRPASAEIGIGEGVERRWYDLHVEPNLKPDGSVSGITCASIDITHRRRNEEQMRLVMRELTHRTKNLLTVVIAIARQTSNQATTVEAFVPALIARLRALSAAQDLIVADDWAGVNIGDLIRVLVGQFVPPMSDRVTIDGPRLILSPEASQNLGLAIHELAANAMQYGAFANGTGTLAVSWELEGEDEGGRLSLTWVEEGGPAVVEPTTRGFGMTVIERNLSRALGAKVDLSFEASGLTARMTLPLQSVVPIPSPDRIALAQAS</sequence>
<evidence type="ECO:0000256" key="4">
    <source>
        <dbReference type="ARBA" id="ARBA00022679"/>
    </source>
</evidence>
<keyword evidence="4" id="KW-0808">Transferase</keyword>